<dbReference type="EMBL" id="STGY01000044">
    <property type="protein sequence ID" value="THV41419.1"/>
    <property type="molecule type" value="Genomic_DNA"/>
</dbReference>
<accession>A0A4S8QJ77</accession>
<dbReference type="Pfam" id="PF13676">
    <property type="entry name" value="TIR_2"/>
    <property type="match status" value="1"/>
</dbReference>
<protein>
    <submittedName>
        <fullName evidence="2">Toll/interleukin-1 receptor domain-containing protein</fullName>
    </submittedName>
</protein>
<dbReference type="SUPFAM" id="SSF52200">
    <property type="entry name" value="Toll/Interleukin receptor TIR domain"/>
    <property type="match status" value="1"/>
</dbReference>
<sequence length="651" mass="70639">MASDAQHSGAAGPARISARFGSHVRTRRGTVASTANEPIWDVFVSYARADRDDVEGVIGALRARGMRVFVDDPEIPAFTSITAEIRAALAGSKLLLPFFSRKYLTRMACRWELDYALRAGYAEGNPFGRVAAVNPEPDMDHILYVELRSTRLWELPDSPMEARRLADDIAGRLAALDGPIGELPASERFPSPAAFCGRDLELHELNAHLGLNAGQRAEAMSRSPKARTAFVVGAPGIGKSAFIGEYLHRFGEQFAEVHHCAGQVPADHPLGLVVIEDLRIEDAPRVRQWLADQPTTCTAILSAREHLHVPASPVVLDGLDFESTLALLSAYRPVEAGQAEPARRLAEGTGGHPQTAHVVGHLLQTFAERPYESVLREWHRRDADAIGEFARRMSTLQDGYPADFNAGLVAAFPPEDSTARSALRVLAAMPPLAARTDLLAEALIALGHPERPSEALETLRRCGLVAHGRLGPVAARVAERHDTDPVAWSVARTAAEATYDGLLHTGRRMESTVSRPSDESTEIAFQLQIELSTRIATQPLPDGQGLLGEALASLKSVFDAARDALKQLGSTGHRDEAAQLANKLCETLRPFLTEWHPRLSDHASTRPPGVGVLTHENAWEHAAELRAELPGLQESLAEILTRLRGLTGSDL</sequence>
<dbReference type="InterPro" id="IPR035897">
    <property type="entry name" value="Toll_tir_struct_dom_sf"/>
</dbReference>
<name>A0A4S8QJ77_9ACTN</name>
<dbReference type="SUPFAM" id="SSF52540">
    <property type="entry name" value="P-loop containing nucleoside triphosphate hydrolases"/>
    <property type="match status" value="1"/>
</dbReference>
<dbReference type="InterPro" id="IPR027417">
    <property type="entry name" value="P-loop_NTPase"/>
</dbReference>
<proteinExistence type="predicted"/>
<dbReference type="AlphaFoldDB" id="A0A4S8QJ77"/>
<evidence type="ECO:0000313" key="2">
    <source>
        <dbReference type="EMBL" id="THV41419.1"/>
    </source>
</evidence>
<reference evidence="2 3" key="2">
    <citation type="submission" date="2019-05" db="EMBL/GenBank/DDBJ databases">
        <title>Glycomyces buryatensis sp. nov.</title>
        <authorList>
            <person name="Nikitina E."/>
        </authorList>
    </citation>
    <scope>NUCLEOTIDE SEQUENCE [LARGE SCALE GENOMIC DNA]</scope>
    <source>
        <strain evidence="2 3">18</strain>
    </source>
</reference>
<reference evidence="3" key="1">
    <citation type="submission" date="2019-04" db="EMBL/GenBank/DDBJ databases">
        <title>Nocardioides xinjiangensis sp. nov.</title>
        <authorList>
            <person name="Liu S."/>
        </authorList>
    </citation>
    <scope>NUCLEOTIDE SEQUENCE [LARGE SCALE GENOMIC DNA]</scope>
    <source>
        <strain evidence="3">18</strain>
    </source>
</reference>
<organism evidence="2 3">
    <name type="scientific">Glycomyces buryatensis</name>
    <dbReference type="NCBI Taxonomy" id="2570927"/>
    <lineage>
        <taxon>Bacteria</taxon>
        <taxon>Bacillati</taxon>
        <taxon>Actinomycetota</taxon>
        <taxon>Actinomycetes</taxon>
        <taxon>Glycomycetales</taxon>
        <taxon>Glycomycetaceae</taxon>
        <taxon>Glycomyces</taxon>
    </lineage>
</organism>
<dbReference type="OrthoDB" id="3490462at2"/>
<feature type="domain" description="TIR" evidence="1">
    <location>
        <begin position="38"/>
        <end position="173"/>
    </location>
</feature>
<dbReference type="Gene3D" id="3.40.50.10140">
    <property type="entry name" value="Toll/interleukin-1 receptor homology (TIR) domain"/>
    <property type="match status" value="1"/>
</dbReference>
<gene>
    <name evidence="2" type="ORF">FAB82_11515</name>
</gene>
<evidence type="ECO:0000313" key="3">
    <source>
        <dbReference type="Proteomes" id="UP000308760"/>
    </source>
</evidence>
<keyword evidence="2" id="KW-0675">Receptor</keyword>
<evidence type="ECO:0000259" key="1">
    <source>
        <dbReference type="PROSITE" id="PS50104"/>
    </source>
</evidence>
<comment type="caution">
    <text evidence="2">The sequence shown here is derived from an EMBL/GenBank/DDBJ whole genome shotgun (WGS) entry which is preliminary data.</text>
</comment>
<keyword evidence="3" id="KW-1185">Reference proteome</keyword>
<dbReference type="GO" id="GO:0007165">
    <property type="term" value="P:signal transduction"/>
    <property type="evidence" value="ECO:0007669"/>
    <property type="project" value="InterPro"/>
</dbReference>
<dbReference type="Proteomes" id="UP000308760">
    <property type="component" value="Unassembled WGS sequence"/>
</dbReference>
<dbReference type="PROSITE" id="PS50104">
    <property type="entry name" value="TIR"/>
    <property type="match status" value="1"/>
</dbReference>
<dbReference type="InterPro" id="IPR000157">
    <property type="entry name" value="TIR_dom"/>
</dbReference>